<dbReference type="Pfam" id="PF01762">
    <property type="entry name" value="Galactosyl_T"/>
    <property type="match status" value="1"/>
</dbReference>
<accession>A0ABM4B467</accession>
<evidence type="ECO:0000256" key="6">
    <source>
        <dbReference type="ARBA" id="ARBA00022968"/>
    </source>
</evidence>
<evidence type="ECO:0000256" key="10">
    <source>
        <dbReference type="RuleBase" id="RU363063"/>
    </source>
</evidence>
<keyword evidence="5 10" id="KW-0812">Transmembrane</keyword>
<dbReference type="InterPro" id="IPR002659">
    <property type="entry name" value="Glyco_trans_31"/>
</dbReference>
<dbReference type="RefSeq" id="XP_065643601.1">
    <property type="nucleotide sequence ID" value="XM_065787529.1"/>
</dbReference>
<dbReference type="Proteomes" id="UP001652625">
    <property type="component" value="Chromosome 01"/>
</dbReference>
<keyword evidence="7 10" id="KW-1133">Transmembrane helix</keyword>
<proteinExistence type="inferred from homology"/>
<dbReference type="PANTHER" id="PTHR11214">
    <property type="entry name" value="BETA-1,3-N-ACETYLGLUCOSAMINYLTRANSFERASE"/>
    <property type="match status" value="1"/>
</dbReference>
<keyword evidence="8 10" id="KW-0333">Golgi apparatus</keyword>
<dbReference type="Gene3D" id="3.90.550.50">
    <property type="match status" value="1"/>
</dbReference>
<evidence type="ECO:0000313" key="13">
    <source>
        <dbReference type="RefSeq" id="XP_065643601.1"/>
    </source>
</evidence>
<organism evidence="11 12">
    <name type="scientific">Hydra vulgaris</name>
    <name type="common">Hydra</name>
    <name type="synonym">Hydra attenuata</name>
    <dbReference type="NCBI Taxonomy" id="6087"/>
    <lineage>
        <taxon>Eukaryota</taxon>
        <taxon>Metazoa</taxon>
        <taxon>Cnidaria</taxon>
        <taxon>Hydrozoa</taxon>
        <taxon>Hydroidolina</taxon>
        <taxon>Anthoathecata</taxon>
        <taxon>Aplanulata</taxon>
        <taxon>Hydridae</taxon>
        <taxon>Hydra</taxon>
    </lineage>
</organism>
<keyword evidence="3 10" id="KW-0328">Glycosyltransferase</keyword>
<evidence type="ECO:0000313" key="12">
    <source>
        <dbReference type="RefSeq" id="XP_065643600.1"/>
    </source>
</evidence>
<name>A0ABM4B467_HYDVU</name>
<evidence type="ECO:0000256" key="3">
    <source>
        <dbReference type="ARBA" id="ARBA00022676"/>
    </source>
</evidence>
<protein>
    <recommendedName>
        <fullName evidence="10">Hexosyltransferase</fullName>
        <ecNumber evidence="10">2.4.1.-</ecNumber>
    </recommendedName>
</protein>
<reference evidence="11 12" key="1">
    <citation type="submission" date="2025-05" db="UniProtKB">
        <authorList>
            <consortium name="RefSeq"/>
        </authorList>
    </citation>
    <scope>NUCLEOTIDE SEQUENCE [LARGE SCALE GENOMIC DNA]</scope>
</reference>
<gene>
    <name evidence="12 13" type="primary">LOC100202295</name>
</gene>
<feature type="transmembrane region" description="Helical" evidence="10">
    <location>
        <begin position="12"/>
        <end position="30"/>
    </location>
</feature>
<keyword evidence="4" id="KW-0808">Transferase</keyword>
<evidence type="ECO:0000256" key="1">
    <source>
        <dbReference type="ARBA" id="ARBA00004323"/>
    </source>
</evidence>
<evidence type="ECO:0000256" key="7">
    <source>
        <dbReference type="ARBA" id="ARBA00022989"/>
    </source>
</evidence>
<dbReference type="EC" id="2.4.1.-" evidence="10"/>
<evidence type="ECO:0000256" key="5">
    <source>
        <dbReference type="ARBA" id="ARBA00022692"/>
    </source>
</evidence>
<dbReference type="GeneID" id="100202295"/>
<evidence type="ECO:0000256" key="2">
    <source>
        <dbReference type="ARBA" id="ARBA00008661"/>
    </source>
</evidence>
<comment type="similarity">
    <text evidence="2 10">Belongs to the glycosyltransferase 31 family.</text>
</comment>
<evidence type="ECO:0000256" key="8">
    <source>
        <dbReference type="ARBA" id="ARBA00023034"/>
    </source>
</evidence>
<evidence type="ECO:0000256" key="9">
    <source>
        <dbReference type="ARBA" id="ARBA00023136"/>
    </source>
</evidence>
<keyword evidence="6 10" id="KW-0735">Signal-anchor</keyword>
<evidence type="ECO:0000313" key="11">
    <source>
        <dbReference type="Proteomes" id="UP001652625"/>
    </source>
</evidence>
<keyword evidence="11" id="KW-1185">Reference proteome</keyword>
<evidence type="ECO:0000256" key="4">
    <source>
        <dbReference type="ARBA" id="ARBA00022679"/>
    </source>
</evidence>
<comment type="subcellular location">
    <subcellularLocation>
        <location evidence="1 10">Golgi apparatus membrane</location>
        <topology evidence="1 10">Single-pass type II membrane protein</topology>
    </subcellularLocation>
</comment>
<keyword evidence="9 10" id="KW-0472">Membrane</keyword>
<sequence length="364" mass="42556">MHCSRFYLKNIAYMFLLLLIIGIFTFIVQFNKDLKERLNYDNIVSFNISEFMSQQVFKKETEKPFTLSSDNYELSLKESAARETQALSHINFDTVEKDRRALYTVVILISSFVDHKHRRDKIRESWGNPKMWVTKDKFMIVFVTGKVKHAKSMIELAEEAKVSRDIMSLDIPEDFYLLAKKVIIGFVWAKNNLKFKAILKGDDDTFINIDNAVNFINQNKETYGYFGQSMAGQPVERYGRYKLTKEEHEKDHYDPYCSGGGFIFTNASIYKIIPLFDLEKILRIDDAHIGEVAFKAGVVAKMTDGFYMWNRWCEYRKDVIVSHPAKEPDCTDFLLKRSMIDNGKLPRDPKIEKEKYYKDASLLT</sequence>
<dbReference type="RefSeq" id="XP_065643600.1">
    <property type="nucleotide sequence ID" value="XM_065787528.1"/>
</dbReference>
<dbReference type="PANTHER" id="PTHR11214:SF365">
    <property type="entry name" value="HEXOSYLTRANSFERASE"/>
    <property type="match status" value="1"/>
</dbReference>